<dbReference type="InterPro" id="IPR026849">
    <property type="entry name" value="ATG2"/>
</dbReference>
<protein>
    <recommendedName>
        <fullName evidence="4">Autophagy-related protein 2</fullName>
    </recommendedName>
</protein>
<dbReference type="GO" id="GO:0061908">
    <property type="term" value="C:phagophore"/>
    <property type="evidence" value="ECO:0007669"/>
    <property type="project" value="TreeGrafter"/>
</dbReference>
<proteinExistence type="inferred from homology"/>
<dbReference type="GO" id="GO:0061709">
    <property type="term" value="P:reticulophagy"/>
    <property type="evidence" value="ECO:0007669"/>
    <property type="project" value="TreeGrafter"/>
</dbReference>
<keyword evidence="6" id="KW-0256">Endoplasmic reticulum</keyword>
<evidence type="ECO:0000256" key="9">
    <source>
        <dbReference type="ARBA" id="ARBA00023136"/>
    </source>
</evidence>
<evidence type="ECO:0000313" key="13">
    <source>
        <dbReference type="Proteomes" id="UP001163046"/>
    </source>
</evidence>
<organism evidence="12 13">
    <name type="scientific">Desmophyllum pertusum</name>
    <dbReference type="NCBI Taxonomy" id="174260"/>
    <lineage>
        <taxon>Eukaryota</taxon>
        <taxon>Metazoa</taxon>
        <taxon>Cnidaria</taxon>
        <taxon>Anthozoa</taxon>
        <taxon>Hexacorallia</taxon>
        <taxon>Scleractinia</taxon>
        <taxon>Caryophylliina</taxon>
        <taxon>Caryophylliidae</taxon>
        <taxon>Desmophyllum</taxon>
    </lineage>
</organism>
<evidence type="ECO:0000256" key="3">
    <source>
        <dbReference type="ARBA" id="ARBA00009714"/>
    </source>
</evidence>
<evidence type="ECO:0000313" key="12">
    <source>
        <dbReference type="EMBL" id="KAJ7388217.1"/>
    </source>
</evidence>
<comment type="catalytic activity">
    <reaction evidence="10">
        <text>a 1,2-diacyl-sn-glycero-3-phospho-L-serine(in) = a 1,2-diacyl-sn-glycero-3-phospho-L-serine(out)</text>
        <dbReference type="Rhea" id="RHEA:38663"/>
        <dbReference type="ChEBI" id="CHEBI:57262"/>
    </reaction>
</comment>
<gene>
    <name evidence="12" type="primary">ATG2B_2</name>
    <name evidence="12" type="ORF">OS493_039151</name>
</gene>
<comment type="caution">
    <text evidence="12">The sequence shown here is derived from an EMBL/GenBank/DDBJ whole genome shotgun (WGS) entry which is preliminary data.</text>
</comment>
<evidence type="ECO:0000256" key="10">
    <source>
        <dbReference type="ARBA" id="ARBA00024479"/>
    </source>
</evidence>
<dbReference type="GO" id="GO:0061723">
    <property type="term" value="P:glycophagy"/>
    <property type="evidence" value="ECO:0007669"/>
    <property type="project" value="TreeGrafter"/>
</dbReference>
<keyword evidence="5" id="KW-0813">Transport</keyword>
<dbReference type="GO" id="GO:0032266">
    <property type="term" value="F:phosphatidylinositol-3-phosphate binding"/>
    <property type="evidence" value="ECO:0007669"/>
    <property type="project" value="TreeGrafter"/>
</dbReference>
<sequence length="304" mass="33882">MPVIHVTHNQSENDTGNGGFDWPSSLDAYPVMKAEPSPFSSRPVMFETEEVSSPIGSSRDCSSCSEEVLGEISAEFNDITFFIALVTKVKSISPICAFSLKRSPFSMLLWCRREPTCPWSQRSVGLSSSLPSITPNRAYDKLTETLVKPMFAFAIKVSADTSKDIKEILFSLGLRRSTLRHRMLSSKQLWLTQDDPILGFSPPAVVTVFHTHVWEGTIDYRPIHLPLRVLVTLETFSVSSNITIRVQCVAVEVELRMSNNTVHVRTCSDSCSALLQLIQYIAADGDLVPSYERKVTRCTKNTLA</sequence>
<dbReference type="PANTHER" id="PTHR13190">
    <property type="entry name" value="AUTOPHAGY-RELATED 2, ISOFORM A"/>
    <property type="match status" value="1"/>
</dbReference>
<dbReference type="GO" id="GO:0000422">
    <property type="term" value="P:autophagy of mitochondrion"/>
    <property type="evidence" value="ECO:0007669"/>
    <property type="project" value="TreeGrafter"/>
</dbReference>
<evidence type="ECO:0000256" key="1">
    <source>
        <dbReference type="ARBA" id="ARBA00004406"/>
    </source>
</evidence>
<dbReference type="GO" id="GO:0043495">
    <property type="term" value="F:protein-membrane adaptor activity"/>
    <property type="evidence" value="ECO:0007669"/>
    <property type="project" value="TreeGrafter"/>
</dbReference>
<comment type="catalytic activity">
    <reaction evidence="11">
        <text>a 1,2-diacyl-sn-glycero-3-phosphoethanolamine(in) = a 1,2-diacyl-sn-glycero-3-phosphoethanolamine(out)</text>
        <dbReference type="Rhea" id="RHEA:38895"/>
        <dbReference type="ChEBI" id="CHEBI:64612"/>
    </reaction>
</comment>
<evidence type="ECO:0000256" key="4">
    <source>
        <dbReference type="ARBA" id="ARBA00018070"/>
    </source>
</evidence>
<evidence type="ECO:0000256" key="2">
    <source>
        <dbReference type="ARBA" id="ARBA00004623"/>
    </source>
</evidence>
<dbReference type="AlphaFoldDB" id="A0A9W9ZV06"/>
<dbReference type="GO" id="GO:0034727">
    <property type="term" value="P:piecemeal microautophagy of the nucleus"/>
    <property type="evidence" value="ECO:0007669"/>
    <property type="project" value="TreeGrafter"/>
</dbReference>
<keyword evidence="13" id="KW-1185">Reference proteome</keyword>
<dbReference type="PANTHER" id="PTHR13190:SF1">
    <property type="entry name" value="AUTOPHAGY-RELATED 2, ISOFORM A"/>
    <property type="match status" value="1"/>
</dbReference>
<dbReference type="Proteomes" id="UP001163046">
    <property type="component" value="Unassembled WGS sequence"/>
</dbReference>
<evidence type="ECO:0000256" key="7">
    <source>
        <dbReference type="ARBA" id="ARBA00023006"/>
    </source>
</evidence>
<keyword evidence="8" id="KW-0445">Lipid transport</keyword>
<accession>A0A9W9ZV06</accession>
<comment type="similarity">
    <text evidence="3">Belongs to the ATG2 family.</text>
</comment>
<comment type="subcellular location">
    <subcellularLocation>
        <location evidence="1">Endoplasmic reticulum membrane</location>
        <topology evidence="1">Peripheral membrane protein</topology>
    </subcellularLocation>
    <subcellularLocation>
        <location evidence="2">Preautophagosomal structure membrane</location>
        <topology evidence="2">Peripheral membrane protein</topology>
    </subcellularLocation>
</comment>
<dbReference type="EMBL" id="MU825555">
    <property type="protein sequence ID" value="KAJ7388217.1"/>
    <property type="molecule type" value="Genomic_DNA"/>
</dbReference>
<evidence type="ECO:0000256" key="5">
    <source>
        <dbReference type="ARBA" id="ARBA00022448"/>
    </source>
</evidence>
<dbReference type="OrthoDB" id="18982at2759"/>
<reference evidence="12" key="1">
    <citation type="submission" date="2023-01" db="EMBL/GenBank/DDBJ databases">
        <title>Genome assembly of the deep-sea coral Lophelia pertusa.</title>
        <authorList>
            <person name="Herrera S."/>
            <person name="Cordes E."/>
        </authorList>
    </citation>
    <scope>NUCLEOTIDE SEQUENCE</scope>
    <source>
        <strain evidence="12">USNM1676648</strain>
        <tissue evidence="12">Polyp</tissue>
    </source>
</reference>
<dbReference type="GO" id="GO:0000045">
    <property type="term" value="P:autophagosome assembly"/>
    <property type="evidence" value="ECO:0007669"/>
    <property type="project" value="TreeGrafter"/>
</dbReference>
<dbReference type="GO" id="GO:0006869">
    <property type="term" value="P:lipid transport"/>
    <property type="evidence" value="ECO:0007669"/>
    <property type="project" value="UniProtKB-KW"/>
</dbReference>
<keyword evidence="7" id="KW-0072">Autophagy</keyword>
<evidence type="ECO:0000256" key="11">
    <source>
        <dbReference type="ARBA" id="ARBA00024615"/>
    </source>
</evidence>
<evidence type="ECO:0000256" key="6">
    <source>
        <dbReference type="ARBA" id="ARBA00022824"/>
    </source>
</evidence>
<dbReference type="GO" id="GO:0034045">
    <property type="term" value="C:phagophore assembly site membrane"/>
    <property type="evidence" value="ECO:0007669"/>
    <property type="project" value="UniProtKB-SubCell"/>
</dbReference>
<evidence type="ECO:0000256" key="8">
    <source>
        <dbReference type="ARBA" id="ARBA00023055"/>
    </source>
</evidence>
<dbReference type="GO" id="GO:0005789">
    <property type="term" value="C:endoplasmic reticulum membrane"/>
    <property type="evidence" value="ECO:0007669"/>
    <property type="project" value="UniProtKB-SubCell"/>
</dbReference>
<name>A0A9W9ZV06_9CNID</name>
<keyword evidence="9" id="KW-0472">Membrane</keyword>